<reference evidence="1 2" key="1">
    <citation type="submission" date="2018-06" db="EMBL/GenBank/DDBJ databases">
        <title>Comparative genomics reveals the genomic features of Rhizophagus irregularis, R. cerebriforme, R. diaphanum and Gigaspora rosea, and their symbiotic lifestyle signature.</title>
        <authorList>
            <person name="Morin E."/>
            <person name="San Clemente H."/>
            <person name="Chen E.C.H."/>
            <person name="De La Providencia I."/>
            <person name="Hainaut M."/>
            <person name="Kuo A."/>
            <person name="Kohler A."/>
            <person name="Murat C."/>
            <person name="Tang N."/>
            <person name="Roy S."/>
            <person name="Loubradou J."/>
            <person name="Henrissat B."/>
            <person name="Grigoriev I.V."/>
            <person name="Corradi N."/>
            <person name="Roux C."/>
            <person name="Martin F.M."/>
        </authorList>
    </citation>
    <scope>NUCLEOTIDE SEQUENCE [LARGE SCALE GENOMIC DNA]</scope>
    <source>
        <strain evidence="1 2">DAOM 194757</strain>
    </source>
</reference>
<protein>
    <recommendedName>
        <fullName evidence="3">Serine-threonine/tyrosine-protein kinase catalytic domain-containing protein</fullName>
    </recommendedName>
</protein>
<dbReference type="Proteomes" id="UP000266673">
    <property type="component" value="Unassembled WGS sequence"/>
</dbReference>
<sequence length="184" mass="22039">MWEILYGSPVLYDCVLKMRELQIEICCNDLRPPISKETPRCYVNLVKECWDKDPEKRPSTEKLCEIFKEWQNNENIILELNGSKTLLEDIEKSYVRIFWKDIIKEQVKHKLEIMAGEKSLYRRRQNKNDLIASIEYLALIPSYIEHLKCHSQVLTRFRVRDTDKSWAVEILEDLKNDDMKLDML</sequence>
<dbReference type="InterPro" id="IPR011009">
    <property type="entry name" value="Kinase-like_dom_sf"/>
</dbReference>
<comment type="caution">
    <text evidence="1">The sequence shown here is derived from an EMBL/GenBank/DDBJ whole genome shotgun (WGS) entry which is preliminary data.</text>
</comment>
<dbReference type="SUPFAM" id="SSF56112">
    <property type="entry name" value="Protein kinase-like (PK-like)"/>
    <property type="match status" value="1"/>
</dbReference>
<accession>A0A397V252</accession>
<evidence type="ECO:0000313" key="2">
    <source>
        <dbReference type="Proteomes" id="UP000266673"/>
    </source>
</evidence>
<organism evidence="1 2">
    <name type="scientific">Gigaspora rosea</name>
    <dbReference type="NCBI Taxonomy" id="44941"/>
    <lineage>
        <taxon>Eukaryota</taxon>
        <taxon>Fungi</taxon>
        <taxon>Fungi incertae sedis</taxon>
        <taxon>Mucoromycota</taxon>
        <taxon>Glomeromycotina</taxon>
        <taxon>Glomeromycetes</taxon>
        <taxon>Diversisporales</taxon>
        <taxon>Gigasporaceae</taxon>
        <taxon>Gigaspora</taxon>
    </lineage>
</organism>
<dbReference type="Gene3D" id="1.10.510.10">
    <property type="entry name" value="Transferase(Phosphotransferase) domain 1"/>
    <property type="match status" value="1"/>
</dbReference>
<evidence type="ECO:0008006" key="3">
    <source>
        <dbReference type="Google" id="ProtNLM"/>
    </source>
</evidence>
<evidence type="ECO:0000313" key="1">
    <source>
        <dbReference type="EMBL" id="RIB16485.1"/>
    </source>
</evidence>
<dbReference type="EMBL" id="QKWP01000672">
    <property type="protein sequence ID" value="RIB16485.1"/>
    <property type="molecule type" value="Genomic_DNA"/>
</dbReference>
<keyword evidence="2" id="KW-1185">Reference proteome</keyword>
<dbReference type="OrthoDB" id="2348555at2759"/>
<dbReference type="AlphaFoldDB" id="A0A397V252"/>
<proteinExistence type="predicted"/>
<gene>
    <name evidence="1" type="ORF">C2G38_2038531</name>
</gene>
<name>A0A397V252_9GLOM</name>